<reference evidence="1" key="1">
    <citation type="journal article" date="2021" name="Proc. Natl. Acad. Sci. U.S.A.">
        <title>A Catalog of Tens of Thousands of Viruses from Human Metagenomes Reveals Hidden Associations with Chronic Diseases.</title>
        <authorList>
            <person name="Tisza M.J."/>
            <person name="Buck C.B."/>
        </authorList>
    </citation>
    <scope>NUCLEOTIDE SEQUENCE</scope>
    <source>
        <strain evidence="1">CtAvK3</strain>
    </source>
</reference>
<organism evidence="1">
    <name type="scientific">Siphoviridae sp. ctAvK3</name>
    <dbReference type="NCBI Taxonomy" id="2826184"/>
    <lineage>
        <taxon>Viruses</taxon>
        <taxon>Duplodnaviria</taxon>
        <taxon>Heunggongvirae</taxon>
        <taxon>Uroviricota</taxon>
        <taxon>Caudoviricetes</taxon>
    </lineage>
</organism>
<evidence type="ECO:0000313" key="1">
    <source>
        <dbReference type="EMBL" id="DAD81937.1"/>
    </source>
</evidence>
<sequence length="247" mass="28318">MSEIINENVTELTINENAPETAPEENAPVIENVPAENTFQLGKVSFVSLSSMYQGKFCYCEKDNKYSILVSTKTNENGQLVRDKAILNFTAITQTRDTRFVSEFLNDNLEYYASNWEGLPLLWHLLADCGYQTSKIAQLTGRSQLEVKQELGLQDADITHFYANLGKEISTREYNFRLEYVEKAKKKLGELNTVREYQKAVEAMKRLTEEWGPVLKNYELLKKATEGSFEQVQQIAQQYNLNLNDIA</sequence>
<dbReference type="EMBL" id="BK014910">
    <property type="protein sequence ID" value="DAD81937.1"/>
    <property type="molecule type" value="Genomic_DNA"/>
</dbReference>
<accession>A0A8S5MHV9</accession>
<protein>
    <submittedName>
        <fullName evidence="1">Uncharacterized protein</fullName>
    </submittedName>
</protein>
<name>A0A8S5MHV9_9CAUD</name>
<proteinExistence type="predicted"/>